<dbReference type="InterPro" id="IPR050625">
    <property type="entry name" value="ParA/MinD_ATPase"/>
</dbReference>
<dbReference type="PANTHER" id="PTHR43384:SF6">
    <property type="entry name" value="SEPTUM SITE-DETERMINING PROTEIN MIND HOMOLOG, CHLOROPLASTIC"/>
    <property type="match status" value="1"/>
</dbReference>
<keyword evidence="1" id="KW-0547">Nucleotide-binding</keyword>
<reference evidence="3 4" key="1">
    <citation type="submission" date="2024-11" db="EMBL/GenBank/DDBJ databases">
        <authorList>
            <person name="Kaparullina E.N."/>
            <person name="Delegan Y.A."/>
            <person name="Doronina N.V."/>
        </authorList>
    </citation>
    <scope>NUCLEOTIDE SEQUENCE [LARGE SCALE GENOMIC DNA]</scope>
    <source>
        <strain evidence="3 4">7sh_L</strain>
    </source>
</reference>
<dbReference type="InterPro" id="IPR027417">
    <property type="entry name" value="P-loop_NTPase"/>
</dbReference>
<name>A0ABW8GL82_9PROT</name>
<dbReference type="Gene3D" id="3.40.50.300">
    <property type="entry name" value="P-loop containing nucleotide triphosphate hydrolases"/>
    <property type="match status" value="1"/>
</dbReference>
<dbReference type="Proteomes" id="UP001617669">
    <property type="component" value="Unassembled WGS sequence"/>
</dbReference>
<sequence length="274" mass="29934">MIHAHKDQASGLRRLMAGPNPRVISLLSAASKAEHARLMTNLAASLHRQGNKVLIVEATSTSMNEVSHYGINGDQGTLLEAIMRPELHQPLINNDSEGYSVAKLLPGNSASRFLQNGNLKQQIERVFSAMASQHDIILVDAALTIHDTMPLDVLHRGEILIHMTRDLGSITQAYTLIKQLCQQVGRRSFDIVVSHTSESQARIIFNNIAEVARRHLHIELHFAGLIPSDEHLGIAAKLGRSVIEAFPMTKASAAFKALAGKIDHNHGLLETSLG</sequence>
<organism evidence="3 4">
    <name type="scientific">Methylobacillus methanolivorans</name>
    <dbReference type="NCBI Taxonomy" id="1848927"/>
    <lineage>
        <taxon>Bacteria</taxon>
        <taxon>Pseudomonadati</taxon>
        <taxon>Pseudomonadota</taxon>
        <taxon>Betaproteobacteria</taxon>
        <taxon>Nitrosomonadales</taxon>
        <taxon>Methylophilaceae</taxon>
        <taxon>Methylobacillus</taxon>
    </lineage>
</organism>
<keyword evidence="2" id="KW-0067">ATP-binding</keyword>
<comment type="caution">
    <text evidence="3">The sequence shown here is derived from an EMBL/GenBank/DDBJ whole genome shotgun (WGS) entry which is preliminary data.</text>
</comment>
<keyword evidence="4" id="KW-1185">Reference proteome</keyword>
<evidence type="ECO:0000256" key="2">
    <source>
        <dbReference type="ARBA" id="ARBA00022840"/>
    </source>
</evidence>
<dbReference type="RefSeq" id="WP_400880338.1">
    <property type="nucleotide sequence ID" value="NZ_JBIWXY010000001.1"/>
</dbReference>
<evidence type="ECO:0000256" key="1">
    <source>
        <dbReference type="ARBA" id="ARBA00022741"/>
    </source>
</evidence>
<evidence type="ECO:0000313" key="3">
    <source>
        <dbReference type="EMBL" id="MFJ5445683.1"/>
    </source>
</evidence>
<evidence type="ECO:0000313" key="4">
    <source>
        <dbReference type="Proteomes" id="UP001617669"/>
    </source>
</evidence>
<proteinExistence type="predicted"/>
<dbReference type="SUPFAM" id="SSF52540">
    <property type="entry name" value="P-loop containing nucleoside triphosphate hydrolases"/>
    <property type="match status" value="1"/>
</dbReference>
<dbReference type="PANTHER" id="PTHR43384">
    <property type="entry name" value="SEPTUM SITE-DETERMINING PROTEIN MIND HOMOLOG, CHLOROPLASTIC-RELATED"/>
    <property type="match status" value="1"/>
</dbReference>
<dbReference type="EMBL" id="JBIWXY010000001">
    <property type="protein sequence ID" value="MFJ5445683.1"/>
    <property type="molecule type" value="Genomic_DNA"/>
</dbReference>
<accession>A0ABW8GL82</accession>
<protein>
    <submittedName>
        <fullName evidence="3">MinD/ParA family protein</fullName>
    </submittedName>
</protein>
<gene>
    <name evidence="3" type="ORF">ACIKP9_05530</name>
</gene>